<dbReference type="Proteomes" id="UP001162164">
    <property type="component" value="Unassembled WGS sequence"/>
</dbReference>
<organism evidence="2 3">
    <name type="scientific">Molorchus minor</name>
    <dbReference type="NCBI Taxonomy" id="1323400"/>
    <lineage>
        <taxon>Eukaryota</taxon>
        <taxon>Metazoa</taxon>
        <taxon>Ecdysozoa</taxon>
        <taxon>Arthropoda</taxon>
        <taxon>Hexapoda</taxon>
        <taxon>Insecta</taxon>
        <taxon>Pterygota</taxon>
        <taxon>Neoptera</taxon>
        <taxon>Endopterygota</taxon>
        <taxon>Coleoptera</taxon>
        <taxon>Polyphaga</taxon>
        <taxon>Cucujiformia</taxon>
        <taxon>Chrysomeloidea</taxon>
        <taxon>Cerambycidae</taxon>
        <taxon>Lamiinae</taxon>
        <taxon>Monochamini</taxon>
        <taxon>Molorchus</taxon>
    </lineage>
</organism>
<comment type="caution">
    <text evidence="2">The sequence shown here is derived from an EMBL/GenBank/DDBJ whole genome shotgun (WGS) entry which is preliminary data.</text>
</comment>
<feature type="region of interest" description="Disordered" evidence="1">
    <location>
        <begin position="207"/>
        <end position="229"/>
    </location>
</feature>
<accession>A0ABQ9JQX5</accession>
<proteinExistence type="predicted"/>
<protein>
    <submittedName>
        <fullName evidence="2">Uncharacterized protein</fullName>
    </submittedName>
</protein>
<gene>
    <name evidence="2" type="ORF">NQ317_018427</name>
</gene>
<dbReference type="EMBL" id="JAPWTJ010000270">
    <property type="protein sequence ID" value="KAJ8980261.1"/>
    <property type="molecule type" value="Genomic_DNA"/>
</dbReference>
<reference evidence="2" key="1">
    <citation type="journal article" date="2023" name="Insect Mol. Biol.">
        <title>Genome sequencing provides insights into the evolution of gene families encoding plant cell wall-degrading enzymes in longhorned beetles.</title>
        <authorList>
            <person name="Shin N.R."/>
            <person name="Okamura Y."/>
            <person name="Kirsch R."/>
            <person name="Pauchet Y."/>
        </authorList>
    </citation>
    <scope>NUCLEOTIDE SEQUENCE</scope>
    <source>
        <strain evidence="2">MMC_N1</strain>
    </source>
</reference>
<sequence>MLIICNCKELFMGWLKGKKAFRNLNLETVIRAATINRFMSLKIKASIGPPGIYNLYVLGYPKISKYIHNDIVWASQLLKEVDSICKKGNKDLGKSCQSNSFSIDKKHIKHRKKKHTKDESSDCNKTSSSYPEERSSSSDVQLCPKDCTRKTKSTGSIEASVNTSKITDAAGARDIIVKCITDLNKVKSYFEIRNVEVGVSAEVQMKPCPSSKKSVREEDNYTSSGPRSKQSKVSEFDIQKCCCSETGAIELPVEELLDVHLLTRHTG</sequence>
<feature type="region of interest" description="Disordered" evidence="1">
    <location>
        <begin position="106"/>
        <end position="141"/>
    </location>
</feature>
<evidence type="ECO:0000313" key="2">
    <source>
        <dbReference type="EMBL" id="KAJ8980261.1"/>
    </source>
</evidence>
<keyword evidence="3" id="KW-1185">Reference proteome</keyword>
<name>A0ABQ9JQX5_9CUCU</name>
<feature type="non-terminal residue" evidence="2">
    <location>
        <position position="267"/>
    </location>
</feature>
<evidence type="ECO:0000313" key="3">
    <source>
        <dbReference type="Proteomes" id="UP001162164"/>
    </source>
</evidence>
<evidence type="ECO:0000256" key="1">
    <source>
        <dbReference type="SAM" id="MobiDB-lite"/>
    </source>
</evidence>
<feature type="compositionally biased region" description="Basic residues" evidence="1">
    <location>
        <begin position="106"/>
        <end position="115"/>
    </location>
</feature>